<evidence type="ECO:0000256" key="4">
    <source>
        <dbReference type="ARBA" id="ARBA00011738"/>
    </source>
</evidence>
<feature type="domain" description="6-phosphogluconate dehydrogenase C-terminal" evidence="14">
    <location>
        <begin position="344"/>
        <end position="634"/>
    </location>
</feature>
<dbReference type="Gene3D" id="1.10.1040.10">
    <property type="entry name" value="N-(1-d-carboxylethyl)-l-norvaline Dehydrogenase, domain 2"/>
    <property type="match status" value="1"/>
</dbReference>
<comment type="function">
    <text evidence="1">Catalyzes the oxidative decarboxylation of 6-phosphogluconate to ribulose 5-phosphate and CO(2), with concomitant reduction of NADP to NADPH.</text>
</comment>
<keyword evidence="9 13" id="KW-0311">Gluconate utilization</keyword>
<keyword evidence="10" id="KW-0238">DNA-binding</keyword>
<dbReference type="InterPro" id="IPR008927">
    <property type="entry name" value="6-PGluconate_DH-like_C_sf"/>
</dbReference>
<dbReference type="GO" id="GO:0004616">
    <property type="term" value="F:phosphogluconate dehydrogenase (decarboxylating) activity"/>
    <property type="evidence" value="ECO:0007669"/>
    <property type="project" value="UniProtKB-EC"/>
</dbReference>
<evidence type="ECO:0000313" key="15">
    <source>
        <dbReference type="EMBL" id="KAK3105423.1"/>
    </source>
</evidence>
<dbReference type="InterPro" id="IPR013328">
    <property type="entry name" value="6PGD_dom2"/>
</dbReference>
<dbReference type="GO" id="GO:0050661">
    <property type="term" value="F:NADP binding"/>
    <property type="evidence" value="ECO:0007669"/>
    <property type="project" value="InterPro"/>
</dbReference>
<dbReference type="InterPro" id="IPR006184">
    <property type="entry name" value="6PGdom_BS"/>
</dbReference>
<dbReference type="Gene3D" id="3.40.50.720">
    <property type="entry name" value="NAD(P)-binding Rossmann-like Domain"/>
    <property type="match status" value="1"/>
</dbReference>
<dbReference type="GO" id="GO:0006098">
    <property type="term" value="P:pentose-phosphate shunt"/>
    <property type="evidence" value="ECO:0007669"/>
    <property type="project" value="UniProtKB-KW"/>
</dbReference>
<comment type="catalytic activity">
    <reaction evidence="12 13">
        <text>6-phospho-D-gluconate + NADP(+) = D-ribulose 5-phosphate + CO2 + NADPH</text>
        <dbReference type="Rhea" id="RHEA:10116"/>
        <dbReference type="ChEBI" id="CHEBI:16526"/>
        <dbReference type="ChEBI" id="CHEBI:57783"/>
        <dbReference type="ChEBI" id="CHEBI:58121"/>
        <dbReference type="ChEBI" id="CHEBI:58349"/>
        <dbReference type="ChEBI" id="CHEBI:58759"/>
        <dbReference type="EC" id="1.1.1.44"/>
    </reaction>
</comment>
<dbReference type="SMART" id="SM01350">
    <property type="entry name" value="6PGD"/>
    <property type="match status" value="1"/>
</dbReference>
<accession>A0AA88YPI3</accession>
<dbReference type="FunFam" id="1.20.5.320:FF:000002">
    <property type="entry name" value="6-phosphogluconate dehydrogenase, decarboxylating"/>
    <property type="match status" value="1"/>
</dbReference>
<dbReference type="SUPFAM" id="SSF47823">
    <property type="entry name" value="lambda integrase-like, N-terminal domain"/>
    <property type="match status" value="1"/>
</dbReference>
<evidence type="ECO:0000256" key="2">
    <source>
        <dbReference type="ARBA" id="ARBA00004874"/>
    </source>
</evidence>
<dbReference type="AlphaFoldDB" id="A0AA88YPI3"/>
<comment type="pathway">
    <text evidence="2 13">Carbohydrate degradation; pentose phosphate pathway; D-ribulose 5-phosphate from D-glucose 6-phosphate (oxidative stage): step 3/3.</text>
</comment>
<dbReference type="SUPFAM" id="SSF51735">
    <property type="entry name" value="NAD(P)-binding Rossmann-fold domains"/>
    <property type="match status" value="1"/>
</dbReference>
<dbReference type="Pfam" id="PF03446">
    <property type="entry name" value="NAD_binding_2"/>
    <property type="match status" value="1"/>
</dbReference>
<evidence type="ECO:0000256" key="6">
    <source>
        <dbReference type="ARBA" id="ARBA00018193"/>
    </source>
</evidence>
<dbReference type="InterPro" id="IPR006115">
    <property type="entry name" value="6PGDH_NADP-bd"/>
</dbReference>
<comment type="subunit">
    <text evidence="4">Homodimer.</text>
</comment>
<evidence type="ECO:0000256" key="5">
    <source>
        <dbReference type="ARBA" id="ARBA00013011"/>
    </source>
</evidence>
<dbReference type="NCBIfam" id="TIGR00873">
    <property type="entry name" value="gnd"/>
    <property type="match status" value="1"/>
</dbReference>
<dbReference type="InterPro" id="IPR010998">
    <property type="entry name" value="Integrase_recombinase_N"/>
</dbReference>
<evidence type="ECO:0000256" key="8">
    <source>
        <dbReference type="ARBA" id="ARBA00023002"/>
    </source>
</evidence>
<dbReference type="Proteomes" id="UP001186944">
    <property type="component" value="Unassembled WGS sequence"/>
</dbReference>
<protein>
    <recommendedName>
        <fullName evidence="6 13">6-phosphogluconate dehydrogenase, decarboxylating</fullName>
        <ecNumber evidence="5 13">1.1.1.44</ecNumber>
    </recommendedName>
</protein>
<dbReference type="Gene3D" id="1.10.150.130">
    <property type="match status" value="1"/>
</dbReference>
<evidence type="ECO:0000256" key="9">
    <source>
        <dbReference type="ARBA" id="ARBA00023064"/>
    </source>
</evidence>
<dbReference type="InterPro" id="IPR006114">
    <property type="entry name" value="6PGDH_C"/>
</dbReference>
<dbReference type="SUPFAM" id="SSF48179">
    <property type="entry name" value="6-phosphogluconate dehydrogenase C-terminal domain-like"/>
    <property type="match status" value="1"/>
</dbReference>
<gene>
    <name evidence="15" type="ORF">FSP39_024930</name>
</gene>
<evidence type="ECO:0000256" key="11">
    <source>
        <dbReference type="ARBA" id="ARBA00023126"/>
    </source>
</evidence>
<name>A0AA88YPI3_PINIB</name>
<comment type="similarity">
    <text evidence="3 13">Belongs to the 6-phosphogluconate dehydrogenase family.</text>
</comment>
<dbReference type="InterPro" id="IPR006113">
    <property type="entry name" value="6PGDH_Gnd/GntZ"/>
</dbReference>
<evidence type="ECO:0000256" key="1">
    <source>
        <dbReference type="ARBA" id="ARBA00002526"/>
    </source>
</evidence>
<dbReference type="Pfam" id="PF00393">
    <property type="entry name" value="6PGD"/>
    <property type="match status" value="1"/>
</dbReference>
<evidence type="ECO:0000256" key="12">
    <source>
        <dbReference type="ARBA" id="ARBA00048640"/>
    </source>
</evidence>
<dbReference type="PANTHER" id="PTHR11811">
    <property type="entry name" value="6-PHOSPHOGLUCONATE DEHYDROGENASE"/>
    <property type="match status" value="1"/>
</dbReference>
<proteinExistence type="inferred from homology"/>
<evidence type="ECO:0000313" key="16">
    <source>
        <dbReference type="Proteomes" id="UP001186944"/>
    </source>
</evidence>
<keyword evidence="16" id="KW-1185">Reference proteome</keyword>
<dbReference type="GO" id="GO:0019521">
    <property type="term" value="P:D-gluconate metabolic process"/>
    <property type="evidence" value="ECO:0007669"/>
    <property type="project" value="UniProtKB-KW"/>
</dbReference>
<evidence type="ECO:0000259" key="14">
    <source>
        <dbReference type="SMART" id="SM01350"/>
    </source>
</evidence>
<dbReference type="FunFam" id="1.10.1040.10:FF:000002">
    <property type="entry name" value="6-phosphogluconate dehydrogenase, decarboxylating"/>
    <property type="match status" value="1"/>
</dbReference>
<keyword evidence="11 13" id="KW-0570">Pentose shunt</keyword>
<dbReference type="PROSITE" id="PS00461">
    <property type="entry name" value="6PGD"/>
    <property type="match status" value="1"/>
</dbReference>
<dbReference type="FunFam" id="3.40.50.720:FF:000007">
    <property type="entry name" value="6-phosphogluconate dehydrogenase, decarboxylating"/>
    <property type="match status" value="1"/>
</dbReference>
<dbReference type="PRINTS" id="PR00076">
    <property type="entry name" value="6PGDHDRGNASE"/>
</dbReference>
<dbReference type="EMBL" id="VSWD01000004">
    <property type="protein sequence ID" value="KAK3105423.1"/>
    <property type="molecule type" value="Genomic_DNA"/>
</dbReference>
<dbReference type="Gene3D" id="1.20.5.320">
    <property type="entry name" value="6-Phosphogluconate Dehydrogenase, domain 3"/>
    <property type="match status" value="1"/>
</dbReference>
<reference evidence="15" key="1">
    <citation type="submission" date="2019-08" db="EMBL/GenBank/DDBJ databases">
        <title>The improved chromosome-level genome for the pearl oyster Pinctada fucata martensii using PacBio sequencing and Hi-C.</title>
        <authorList>
            <person name="Zheng Z."/>
        </authorList>
    </citation>
    <scope>NUCLEOTIDE SEQUENCE</scope>
    <source>
        <strain evidence="15">ZZ-2019</strain>
        <tissue evidence="15">Adductor muscle</tissue>
    </source>
</reference>
<organism evidence="15 16">
    <name type="scientific">Pinctada imbricata</name>
    <name type="common">Atlantic pearl-oyster</name>
    <name type="synonym">Pinctada martensii</name>
    <dbReference type="NCBI Taxonomy" id="66713"/>
    <lineage>
        <taxon>Eukaryota</taxon>
        <taxon>Metazoa</taxon>
        <taxon>Spiralia</taxon>
        <taxon>Lophotrochozoa</taxon>
        <taxon>Mollusca</taxon>
        <taxon>Bivalvia</taxon>
        <taxon>Autobranchia</taxon>
        <taxon>Pteriomorphia</taxon>
        <taxon>Pterioida</taxon>
        <taxon>Pterioidea</taxon>
        <taxon>Pteriidae</taxon>
        <taxon>Pinctada</taxon>
    </lineage>
</organism>
<dbReference type="InterPro" id="IPR006183">
    <property type="entry name" value="Pgluconate_DH"/>
</dbReference>
<evidence type="ECO:0000256" key="7">
    <source>
        <dbReference type="ARBA" id="ARBA00022857"/>
    </source>
</evidence>
<keyword evidence="8 13" id="KW-0560">Oxidoreductase</keyword>
<dbReference type="NCBIfam" id="NF006765">
    <property type="entry name" value="PRK09287.1"/>
    <property type="match status" value="1"/>
</dbReference>
<keyword evidence="7 13" id="KW-0521">NADP</keyword>
<sequence length="647" mass="71298">MSNPGSAKVQGLSHSIISLSSQRKGRLKTQLKAYRDDIQELPDSLADKIGLVASLISHSKSSNTTKGYYSAFMRWKKWATSNQISERQCLPAKAINVAIYLSSLVQNSQTPSPITQAFYGIRWAHSLISEPSPTDSELVRNVFEGAKRKLAHSVHKKEPITPLLLEKIGDIALIGLAVMGQNLILNMNDHGFTVVAFNRTVEKVDKFLANEAKGTKVIGAKSLEDMVSKLKKPRRVMLLVKAGPAVDDFIQKLVPLLEKGDIIIDGGNSEYRDSNRRSRELAEKGLLFVGSGVSGGEDGARYGPSLMPGGAEQAWPHIKDIFQSISAKVGKEPCCDWVGPEGAGHFVKMVHNGIEYGDMQLICEAYNLMKDALGMNQDEMANVLDEWNKGELNSFLIEISRDILKFKDSDGKYLLEKIRDTAGQKGTGKWTAISALEYGVPVSLIAEAVFARCLSSLQEERIQASKQLKGPDTSKYTGDKKAFLNDIKDALYASKIVSYAQGFMLMREAAKEFGWKLNFGGIALMWRGGCIIRSVFLGDIKKAFDKSPDLSNLLLDDFFKNAIHKCQTSWRKVVATAVTLGIPTPAFSTALAFYDGYRSARLPANFIQAQRDYFGAHTYELLDKPGTFIHTNWTGHGGNVSSTTYQA</sequence>
<comment type="caution">
    <text evidence="15">The sequence shown here is derived from an EMBL/GenBank/DDBJ whole genome shotgun (WGS) entry which is preliminary data.</text>
</comment>
<evidence type="ECO:0000256" key="10">
    <source>
        <dbReference type="ARBA" id="ARBA00023125"/>
    </source>
</evidence>
<dbReference type="EC" id="1.1.1.44" evidence="5 13"/>
<evidence type="ECO:0000256" key="13">
    <source>
        <dbReference type="RuleBase" id="RU000485"/>
    </source>
</evidence>
<dbReference type="GO" id="GO:0003677">
    <property type="term" value="F:DNA binding"/>
    <property type="evidence" value="ECO:0007669"/>
    <property type="project" value="UniProtKB-KW"/>
</dbReference>
<dbReference type="InterPro" id="IPR036291">
    <property type="entry name" value="NAD(P)-bd_dom_sf"/>
</dbReference>
<evidence type="ECO:0000256" key="3">
    <source>
        <dbReference type="ARBA" id="ARBA00008419"/>
    </source>
</evidence>